<feature type="region of interest" description="Disordered" evidence="1">
    <location>
        <begin position="38"/>
        <end position="62"/>
    </location>
</feature>
<name>A0A2S6GV21_9PSEU</name>
<protein>
    <submittedName>
        <fullName evidence="2">Uncharacterized protein</fullName>
    </submittedName>
</protein>
<keyword evidence="3" id="KW-1185">Reference proteome</keyword>
<organism evidence="2 3">
    <name type="scientific">Actinokineospora auranticolor</name>
    <dbReference type="NCBI Taxonomy" id="155976"/>
    <lineage>
        <taxon>Bacteria</taxon>
        <taxon>Bacillati</taxon>
        <taxon>Actinomycetota</taxon>
        <taxon>Actinomycetes</taxon>
        <taxon>Pseudonocardiales</taxon>
        <taxon>Pseudonocardiaceae</taxon>
        <taxon>Actinokineospora</taxon>
    </lineage>
</organism>
<evidence type="ECO:0000313" key="3">
    <source>
        <dbReference type="Proteomes" id="UP000239203"/>
    </source>
</evidence>
<evidence type="ECO:0000313" key="2">
    <source>
        <dbReference type="EMBL" id="PPK69043.1"/>
    </source>
</evidence>
<evidence type="ECO:0000256" key="1">
    <source>
        <dbReference type="SAM" id="MobiDB-lite"/>
    </source>
</evidence>
<dbReference type="AlphaFoldDB" id="A0A2S6GV21"/>
<gene>
    <name evidence="2" type="ORF">CLV40_104293</name>
</gene>
<dbReference type="EMBL" id="PTIX01000004">
    <property type="protein sequence ID" value="PPK69043.1"/>
    <property type="molecule type" value="Genomic_DNA"/>
</dbReference>
<dbReference type="Proteomes" id="UP000239203">
    <property type="component" value="Unassembled WGS sequence"/>
</dbReference>
<reference evidence="2 3" key="1">
    <citation type="submission" date="2018-02" db="EMBL/GenBank/DDBJ databases">
        <title>Genomic Encyclopedia of Archaeal and Bacterial Type Strains, Phase II (KMG-II): from individual species to whole genera.</title>
        <authorList>
            <person name="Goeker M."/>
        </authorList>
    </citation>
    <scope>NUCLEOTIDE SEQUENCE [LARGE SCALE GENOMIC DNA]</scope>
    <source>
        <strain evidence="2 3">YU 961-1</strain>
    </source>
</reference>
<dbReference type="RefSeq" id="WP_146107981.1">
    <property type="nucleotide sequence ID" value="NZ_CP154825.1"/>
</dbReference>
<accession>A0A2S6GV21</accession>
<comment type="caution">
    <text evidence="2">The sequence shown here is derived from an EMBL/GenBank/DDBJ whole genome shotgun (WGS) entry which is preliminary data.</text>
</comment>
<proteinExistence type="predicted"/>
<sequence>MHPDVYQDMIRHQQAEARQEAAAWRFGHGEPAAELAWEEPPAHPKDTIWQRIVAGSRNPLRT</sequence>